<dbReference type="GO" id="GO:0005739">
    <property type="term" value="C:mitochondrion"/>
    <property type="evidence" value="ECO:0007669"/>
    <property type="project" value="UniProtKB-ARBA"/>
</dbReference>
<feature type="region of interest" description="Disordered" evidence="2">
    <location>
        <begin position="245"/>
        <end position="279"/>
    </location>
</feature>
<comment type="similarity">
    <text evidence="1">Belongs to the RMD1/sif2 family.</text>
</comment>
<dbReference type="PANTHER" id="PTHR16255">
    <property type="entry name" value="REQUIRED FOR MEIOTIC NUCLEAR DIVISION PROTEIN 1 HOMOLOG"/>
    <property type="match status" value="1"/>
</dbReference>
<dbReference type="GO" id="GO:0070131">
    <property type="term" value="P:positive regulation of mitochondrial translation"/>
    <property type="evidence" value="ECO:0007669"/>
    <property type="project" value="TreeGrafter"/>
</dbReference>
<feature type="region of interest" description="Disordered" evidence="2">
    <location>
        <begin position="51"/>
        <end position="78"/>
    </location>
</feature>
<gene>
    <name evidence="4 6" type="ORF">P152DRAFT_462658</name>
</gene>
<dbReference type="AlphaFoldDB" id="A0A6G1FRT2"/>
<sequence>MQSLLRISAPGTLRTLHRAPRCRLDSIANGAVVSVSTTRTSHPQCFSVAPRLHKKKDSAETSNEGDVQSLKIPPSKASRSAISATSLRRVAVEAERSRGTYLRQRGGRHFVDPDAVTKKVFAYCAAERYDIAAVARLVRHDGFVLDPFRTGLYPQVVHVQTPIYPDHLTEPEKLDGHGDVFIFPSGTMVAWNVPEKIRTRLVQTVLAPAAENPFEPETDNLEYLEDPSNDVSSVVGDTIVLGTRSEKSGLSRTVPRTHEDGLDPMPPEGTGQEQHPMESPEGDTILAKIAFSSGLARSTKLQVLETLLDHYFESTRSIPLELSRGKSLPFGRQGILRKTGELLNIRAQLNLYSELTDSLPDIFWDSRHELGLEGYFDNVGRALDVGVRIKVLNEKMDYAQEIAAVLRERLSEQHGTRLEWGIIVLIMIEVLIEFRRLFLEDAPTEEDMKMLREWRRKTEQDRTISDKN</sequence>
<name>A0A6G1FRT2_9PEZI</name>
<accession>A0A6G1FRT2</accession>
<dbReference type="OrthoDB" id="242766at2759"/>
<proteinExistence type="inferred from homology"/>
<protein>
    <recommendedName>
        <fullName evidence="3">DUF155 domain-containing protein</fullName>
    </recommendedName>
</protein>
<keyword evidence="5" id="KW-1185">Reference proteome</keyword>
<organism evidence="4">
    <name type="scientific">Eremomyces bilateralis CBS 781.70</name>
    <dbReference type="NCBI Taxonomy" id="1392243"/>
    <lineage>
        <taxon>Eukaryota</taxon>
        <taxon>Fungi</taxon>
        <taxon>Dikarya</taxon>
        <taxon>Ascomycota</taxon>
        <taxon>Pezizomycotina</taxon>
        <taxon>Dothideomycetes</taxon>
        <taxon>Dothideomycetes incertae sedis</taxon>
        <taxon>Eremomycetales</taxon>
        <taxon>Eremomycetaceae</taxon>
        <taxon>Eremomyces</taxon>
    </lineage>
</organism>
<evidence type="ECO:0000256" key="1">
    <source>
        <dbReference type="ARBA" id="ARBA00008306"/>
    </source>
</evidence>
<evidence type="ECO:0000256" key="2">
    <source>
        <dbReference type="SAM" id="MobiDB-lite"/>
    </source>
</evidence>
<dbReference type="InterPro" id="IPR003734">
    <property type="entry name" value="DUF155"/>
</dbReference>
<dbReference type="Pfam" id="PF02582">
    <property type="entry name" value="DUF155"/>
    <property type="match status" value="1"/>
</dbReference>
<evidence type="ECO:0000259" key="3">
    <source>
        <dbReference type="Pfam" id="PF02582"/>
    </source>
</evidence>
<evidence type="ECO:0000313" key="5">
    <source>
        <dbReference type="Proteomes" id="UP000504638"/>
    </source>
</evidence>
<dbReference type="GeneID" id="54420963"/>
<dbReference type="Proteomes" id="UP000504638">
    <property type="component" value="Unplaced"/>
</dbReference>
<reference evidence="4 6" key="1">
    <citation type="submission" date="2020-01" db="EMBL/GenBank/DDBJ databases">
        <authorList>
            <consortium name="DOE Joint Genome Institute"/>
            <person name="Haridas S."/>
            <person name="Albert R."/>
            <person name="Binder M."/>
            <person name="Bloem J."/>
            <person name="Labutti K."/>
            <person name="Salamov A."/>
            <person name="Andreopoulos B."/>
            <person name="Baker S.E."/>
            <person name="Barry K."/>
            <person name="Bills G."/>
            <person name="Bluhm B.H."/>
            <person name="Cannon C."/>
            <person name="Castanera R."/>
            <person name="Culley D.E."/>
            <person name="Daum C."/>
            <person name="Ezra D."/>
            <person name="Gonzalez J.B."/>
            <person name="Henrissat B."/>
            <person name="Kuo A."/>
            <person name="Liang C."/>
            <person name="Lipzen A."/>
            <person name="Lutzoni F."/>
            <person name="Magnuson J."/>
            <person name="Mondo S."/>
            <person name="Nolan M."/>
            <person name="Ohm R."/>
            <person name="Pangilinan J."/>
            <person name="Park H.-J."/>
            <person name="Ramirez L."/>
            <person name="Alfaro M."/>
            <person name="Sun H."/>
            <person name="Tritt A."/>
            <person name="Yoshinaga Y."/>
            <person name="Zwiers L.-H."/>
            <person name="Turgeon B.G."/>
            <person name="Goodwin S.B."/>
            <person name="Spatafora J.W."/>
            <person name="Crous P.W."/>
            <person name="Grigoriev I.V."/>
        </authorList>
    </citation>
    <scope>NUCLEOTIDE SEQUENCE</scope>
    <source>
        <strain evidence="4 6">CBS 781.70</strain>
    </source>
</reference>
<reference evidence="6" key="3">
    <citation type="submission" date="2025-04" db="UniProtKB">
        <authorList>
            <consortium name="RefSeq"/>
        </authorList>
    </citation>
    <scope>IDENTIFICATION</scope>
    <source>
        <strain evidence="6">CBS 781.70</strain>
    </source>
</reference>
<evidence type="ECO:0000313" key="4">
    <source>
        <dbReference type="EMBL" id="KAF1808379.1"/>
    </source>
</evidence>
<dbReference type="InterPro" id="IPR051624">
    <property type="entry name" value="RMD1/Sad1-interacting"/>
</dbReference>
<dbReference type="EMBL" id="ML975185">
    <property type="protein sequence ID" value="KAF1808379.1"/>
    <property type="molecule type" value="Genomic_DNA"/>
</dbReference>
<evidence type="ECO:0000313" key="6">
    <source>
        <dbReference type="RefSeq" id="XP_033530010.1"/>
    </source>
</evidence>
<feature type="domain" description="DUF155" evidence="3">
    <location>
        <begin position="180"/>
        <end position="393"/>
    </location>
</feature>
<dbReference type="PANTHER" id="PTHR16255:SF1">
    <property type="entry name" value="REQUIRED FOR MEIOTIC NUCLEAR DIVISION PROTEIN 1 HOMOLOG"/>
    <property type="match status" value="1"/>
</dbReference>
<reference evidence="6" key="2">
    <citation type="submission" date="2020-04" db="EMBL/GenBank/DDBJ databases">
        <authorList>
            <consortium name="NCBI Genome Project"/>
        </authorList>
    </citation>
    <scope>NUCLEOTIDE SEQUENCE</scope>
    <source>
        <strain evidence="6">CBS 781.70</strain>
    </source>
</reference>
<dbReference type="RefSeq" id="XP_033530010.1">
    <property type="nucleotide sequence ID" value="XM_033680393.1"/>
</dbReference>